<feature type="domain" description="N-acetyltransferase" evidence="1">
    <location>
        <begin position="6"/>
        <end position="147"/>
    </location>
</feature>
<dbReference type="CDD" id="cd04301">
    <property type="entry name" value="NAT_SF"/>
    <property type="match status" value="1"/>
</dbReference>
<dbReference type="InterPro" id="IPR016181">
    <property type="entry name" value="Acyl_CoA_acyltransferase"/>
</dbReference>
<organism evidence="2 3">
    <name type="scientific">Candidatus Monoglobus merdigallinarum</name>
    <dbReference type="NCBI Taxonomy" id="2838698"/>
    <lineage>
        <taxon>Bacteria</taxon>
        <taxon>Bacillati</taxon>
        <taxon>Bacillota</taxon>
        <taxon>Clostridia</taxon>
        <taxon>Monoglobales</taxon>
        <taxon>Monoglobaceae</taxon>
        <taxon>Monoglobus</taxon>
    </lineage>
</organism>
<evidence type="ECO:0000313" key="3">
    <source>
        <dbReference type="Proteomes" id="UP000824162"/>
    </source>
</evidence>
<dbReference type="InterPro" id="IPR000182">
    <property type="entry name" value="GNAT_dom"/>
</dbReference>
<accession>A0A9D1PR68</accession>
<dbReference type="PROSITE" id="PS51186">
    <property type="entry name" value="GNAT"/>
    <property type="match status" value="1"/>
</dbReference>
<sequence>MNELKISLTKLKPGDKFFDEAYALYKASFPECERRSSESFLKTFEDERFRPYLILSGGEFAGVFFCWDFGGLEYLEHFAVDPGLRGSGIGAEALKNFAAVCKCLMLEIEAPYDELSLRRKRFYERCGFTENPYVHNPPPYIKGRPQPELMVMSYGGAVSRELFSRFEVCVADVVSAYRD</sequence>
<dbReference type="GO" id="GO:0016747">
    <property type="term" value="F:acyltransferase activity, transferring groups other than amino-acyl groups"/>
    <property type="evidence" value="ECO:0007669"/>
    <property type="project" value="InterPro"/>
</dbReference>
<name>A0A9D1PR68_9FIRM</name>
<dbReference type="Gene3D" id="3.40.630.30">
    <property type="match status" value="1"/>
</dbReference>
<dbReference type="AlphaFoldDB" id="A0A9D1PR68"/>
<dbReference type="Pfam" id="PF00583">
    <property type="entry name" value="Acetyltransf_1"/>
    <property type="match status" value="1"/>
</dbReference>
<protein>
    <submittedName>
        <fullName evidence="2">GNAT family N-acetyltransferase</fullName>
    </submittedName>
</protein>
<dbReference type="SUPFAM" id="SSF55729">
    <property type="entry name" value="Acyl-CoA N-acyltransferases (Nat)"/>
    <property type="match status" value="1"/>
</dbReference>
<reference evidence="2" key="1">
    <citation type="journal article" date="2021" name="PeerJ">
        <title>Extensive microbial diversity within the chicken gut microbiome revealed by metagenomics and culture.</title>
        <authorList>
            <person name="Gilroy R."/>
            <person name="Ravi A."/>
            <person name="Getino M."/>
            <person name="Pursley I."/>
            <person name="Horton D.L."/>
            <person name="Alikhan N.F."/>
            <person name="Baker D."/>
            <person name="Gharbi K."/>
            <person name="Hall N."/>
            <person name="Watson M."/>
            <person name="Adriaenssens E.M."/>
            <person name="Foster-Nyarko E."/>
            <person name="Jarju S."/>
            <person name="Secka A."/>
            <person name="Antonio M."/>
            <person name="Oren A."/>
            <person name="Chaudhuri R.R."/>
            <person name="La Ragione R."/>
            <person name="Hildebrand F."/>
            <person name="Pallen M.J."/>
        </authorList>
    </citation>
    <scope>NUCLEOTIDE SEQUENCE</scope>
    <source>
        <strain evidence="2">5790</strain>
    </source>
</reference>
<reference evidence="2" key="2">
    <citation type="submission" date="2021-04" db="EMBL/GenBank/DDBJ databases">
        <authorList>
            <person name="Gilroy R."/>
        </authorList>
    </citation>
    <scope>NUCLEOTIDE SEQUENCE</scope>
    <source>
        <strain evidence="2">5790</strain>
    </source>
</reference>
<dbReference type="Proteomes" id="UP000824162">
    <property type="component" value="Unassembled WGS sequence"/>
</dbReference>
<proteinExistence type="predicted"/>
<evidence type="ECO:0000313" key="2">
    <source>
        <dbReference type="EMBL" id="HIV85993.1"/>
    </source>
</evidence>
<dbReference type="EMBL" id="DXIJ01000086">
    <property type="protein sequence ID" value="HIV85993.1"/>
    <property type="molecule type" value="Genomic_DNA"/>
</dbReference>
<gene>
    <name evidence="2" type="ORF">H9900_04200</name>
</gene>
<evidence type="ECO:0000259" key="1">
    <source>
        <dbReference type="PROSITE" id="PS51186"/>
    </source>
</evidence>
<comment type="caution">
    <text evidence="2">The sequence shown here is derived from an EMBL/GenBank/DDBJ whole genome shotgun (WGS) entry which is preliminary data.</text>
</comment>